<dbReference type="GO" id="GO:0020037">
    <property type="term" value="F:heme binding"/>
    <property type="evidence" value="ECO:0007669"/>
    <property type="project" value="InterPro"/>
</dbReference>
<keyword evidence="13" id="KW-0503">Monooxygenase</keyword>
<dbReference type="InterPro" id="IPR036396">
    <property type="entry name" value="Cyt_P450_sf"/>
</dbReference>
<protein>
    <submittedName>
        <fullName evidence="15">Cytochrome P450 CYP6H</fullName>
    </submittedName>
</protein>
<dbReference type="PRINTS" id="PR00463">
    <property type="entry name" value="EP450I"/>
</dbReference>
<evidence type="ECO:0000256" key="13">
    <source>
        <dbReference type="RuleBase" id="RU000461"/>
    </source>
</evidence>
<comment type="cofactor">
    <cofactor evidence="1 12">
        <name>heme</name>
        <dbReference type="ChEBI" id="CHEBI:30413"/>
    </cofactor>
</comment>
<dbReference type="PANTHER" id="PTHR24286:SF53">
    <property type="entry name" value="BETA-AMYRIN 28-OXIDASE-LIKE"/>
    <property type="match status" value="1"/>
</dbReference>
<dbReference type="EMBL" id="KC190491">
    <property type="protein sequence ID" value="AGC31652.1"/>
    <property type="molecule type" value="mRNA"/>
</dbReference>
<dbReference type="FunFam" id="1.10.630.10:FF:000022">
    <property type="entry name" value="Taxadiene 5-alpha hydroxylase"/>
    <property type="match status" value="1"/>
</dbReference>
<dbReference type="SUPFAM" id="SSF48264">
    <property type="entry name" value="Cytochrome P450"/>
    <property type="match status" value="1"/>
</dbReference>
<gene>
    <name evidence="15" type="primary">CYP6H</name>
</gene>
<dbReference type="GO" id="GO:0016705">
    <property type="term" value="F:oxidoreductase activity, acting on paired donors, with incorporation or reduction of molecular oxygen"/>
    <property type="evidence" value="ECO:0007669"/>
    <property type="project" value="InterPro"/>
</dbReference>
<keyword evidence="7" id="KW-1133">Transmembrane helix</keyword>
<comment type="pathway">
    <text evidence="3">Secondary metabolite biosynthesis; terpenoid biosynthesis.</text>
</comment>
<feature type="binding site" description="axial binding residue" evidence="12">
    <location>
        <position position="416"/>
    </location>
    <ligand>
        <name>heme</name>
        <dbReference type="ChEBI" id="CHEBI:30413"/>
    </ligand>
    <ligandPart>
        <name>Fe</name>
        <dbReference type="ChEBI" id="CHEBI:18248"/>
    </ligandPart>
</feature>
<dbReference type="Pfam" id="PF00067">
    <property type="entry name" value="p450"/>
    <property type="match status" value="1"/>
</dbReference>
<evidence type="ECO:0000256" key="9">
    <source>
        <dbReference type="ARBA" id="ARBA00023004"/>
    </source>
</evidence>
<keyword evidence="6 12" id="KW-0479">Metal-binding</keyword>
<name>L7TF20_PANQU</name>
<feature type="chain" id="PRO_5003983174" evidence="14">
    <location>
        <begin position="29"/>
        <end position="469"/>
    </location>
</feature>
<evidence type="ECO:0000256" key="6">
    <source>
        <dbReference type="ARBA" id="ARBA00022723"/>
    </source>
</evidence>
<proteinExistence type="evidence at transcript level"/>
<dbReference type="GO" id="GO:0004497">
    <property type="term" value="F:monooxygenase activity"/>
    <property type="evidence" value="ECO:0007669"/>
    <property type="project" value="UniProtKB-KW"/>
</dbReference>
<dbReference type="BRENDA" id="1.14.14.121">
    <property type="organism ID" value="8598"/>
</dbReference>
<evidence type="ECO:0000256" key="3">
    <source>
        <dbReference type="ARBA" id="ARBA00004721"/>
    </source>
</evidence>
<evidence type="ECO:0000256" key="8">
    <source>
        <dbReference type="ARBA" id="ARBA00023002"/>
    </source>
</evidence>
<evidence type="ECO:0000313" key="15">
    <source>
        <dbReference type="EMBL" id="AGC31652.1"/>
    </source>
</evidence>
<dbReference type="Gene3D" id="1.10.630.10">
    <property type="entry name" value="Cytochrome P450"/>
    <property type="match status" value="1"/>
</dbReference>
<dbReference type="GO" id="GO:0008299">
    <property type="term" value="P:isoprenoid biosynthetic process"/>
    <property type="evidence" value="ECO:0007669"/>
    <property type="project" value="UniProtKB-KW"/>
</dbReference>
<keyword evidence="5" id="KW-0812">Transmembrane</keyword>
<evidence type="ECO:0000256" key="10">
    <source>
        <dbReference type="ARBA" id="ARBA00023136"/>
    </source>
</evidence>
<keyword evidence="14" id="KW-0732">Signal</keyword>
<evidence type="ECO:0000256" key="4">
    <source>
        <dbReference type="ARBA" id="ARBA00010617"/>
    </source>
</evidence>
<evidence type="ECO:0000256" key="12">
    <source>
        <dbReference type="PIRSR" id="PIRSR602401-1"/>
    </source>
</evidence>
<evidence type="ECO:0000256" key="7">
    <source>
        <dbReference type="ARBA" id="ARBA00022989"/>
    </source>
</evidence>
<sequence length="469" mass="53222">MDLFISSQLLLYLVSLLIPLWNFKPSSQNKLPPGKTGWPIIGETLEFISCGQKGNPEKFVTQRMKKYSPDVFTTSLAGEKMVVFCGASGNKFIFSNENKLVVSWWPPAISKILTATIPSVEKSKALRSLIVEFLKPEALHKFISVMDRTTRQHFEDKWNGSTEVKAFAMSESLTFELACWLLFSINDPVQVQKLSHLFEKVKAGLLSLPLNFPGTAFNRGIKAANLIRKELSVMIKQRRSDKLQTRKDLLSHVMLSNGEGEKFFSEMDIADVVLNLLIASHDTTSSAMGSVVYFLADHPHIYAKVLTEQMEIAKSKGAGELLSWEDIKRMKYSRNVINEAMRLVPPSQGGFKVVTSKFSYANFIIPKGWKIFWSVYSTHKDPKYFKNPEEFDPSRFEGDGPMPFTFIPFGGGPRMCPGSEFARLEVLIFMHHLVTNFRWDKVFPNEKIIYTPFPSTENSRTIRLSPCTL</sequence>
<comment type="similarity">
    <text evidence="4 13">Belongs to the cytochrome P450 family.</text>
</comment>
<evidence type="ECO:0000256" key="5">
    <source>
        <dbReference type="ARBA" id="ARBA00022692"/>
    </source>
</evidence>
<keyword evidence="10" id="KW-0472">Membrane</keyword>
<evidence type="ECO:0000256" key="1">
    <source>
        <dbReference type="ARBA" id="ARBA00001971"/>
    </source>
</evidence>
<dbReference type="GO" id="GO:0016020">
    <property type="term" value="C:membrane"/>
    <property type="evidence" value="ECO:0007669"/>
    <property type="project" value="UniProtKB-SubCell"/>
</dbReference>
<keyword evidence="11" id="KW-0414">Isoprene biosynthesis</keyword>
<dbReference type="GO" id="GO:0016125">
    <property type="term" value="P:sterol metabolic process"/>
    <property type="evidence" value="ECO:0007669"/>
    <property type="project" value="TreeGrafter"/>
</dbReference>
<keyword evidence="9 12" id="KW-0408">Iron</keyword>
<dbReference type="InterPro" id="IPR017972">
    <property type="entry name" value="Cyt_P450_CS"/>
</dbReference>
<comment type="subcellular location">
    <subcellularLocation>
        <location evidence="2">Membrane</location>
        <topology evidence="2">Single-pass membrane protein</topology>
    </subcellularLocation>
</comment>
<reference evidence="15" key="1">
    <citation type="journal article" date="2014" name="Funct. Integr. Genomics">
        <title>Identification of the protopanaxatriol synthase gene CYP6H for ginsenoside biosynthesis in Panax quinquefolius.</title>
        <authorList>
            <person name="Wang L."/>
            <person name="Zhao S.J."/>
            <person name="Liang Y.L."/>
            <person name="Sun Y."/>
            <person name="Cao H.J."/>
            <person name="Han Y."/>
        </authorList>
    </citation>
    <scope>NUCLEOTIDE SEQUENCE</scope>
</reference>
<dbReference type="BRENDA" id="1.14.13.184">
    <property type="organism ID" value="8598"/>
</dbReference>
<accession>L7TF20</accession>
<dbReference type="PRINTS" id="PR00385">
    <property type="entry name" value="P450"/>
</dbReference>
<evidence type="ECO:0000256" key="14">
    <source>
        <dbReference type="SAM" id="SignalP"/>
    </source>
</evidence>
<dbReference type="InterPro" id="IPR002401">
    <property type="entry name" value="Cyt_P450_E_grp-I"/>
</dbReference>
<dbReference type="PROSITE" id="PS00086">
    <property type="entry name" value="CYTOCHROME_P450"/>
    <property type="match status" value="1"/>
</dbReference>
<keyword evidence="8 13" id="KW-0560">Oxidoreductase</keyword>
<dbReference type="PANTHER" id="PTHR24286">
    <property type="entry name" value="CYTOCHROME P450 26"/>
    <property type="match status" value="1"/>
</dbReference>
<organism evidence="15">
    <name type="scientific">Panax quinquefolius</name>
    <name type="common">American ginseng</name>
    <name type="synonym">Aralia quinquefolia</name>
    <dbReference type="NCBI Taxonomy" id="44588"/>
    <lineage>
        <taxon>Eukaryota</taxon>
        <taxon>Viridiplantae</taxon>
        <taxon>Streptophyta</taxon>
        <taxon>Embryophyta</taxon>
        <taxon>Tracheophyta</taxon>
        <taxon>Spermatophyta</taxon>
        <taxon>Magnoliopsida</taxon>
        <taxon>eudicotyledons</taxon>
        <taxon>Gunneridae</taxon>
        <taxon>Pentapetalae</taxon>
        <taxon>asterids</taxon>
        <taxon>campanulids</taxon>
        <taxon>Apiales</taxon>
        <taxon>Araliaceae</taxon>
        <taxon>Panax</taxon>
    </lineage>
</organism>
<dbReference type="GO" id="GO:0005506">
    <property type="term" value="F:iron ion binding"/>
    <property type="evidence" value="ECO:0007669"/>
    <property type="project" value="InterPro"/>
</dbReference>
<keyword evidence="12 13" id="KW-0349">Heme</keyword>
<dbReference type="InterPro" id="IPR001128">
    <property type="entry name" value="Cyt_P450"/>
</dbReference>
<evidence type="ECO:0000256" key="11">
    <source>
        <dbReference type="ARBA" id="ARBA00023229"/>
    </source>
</evidence>
<dbReference type="CDD" id="cd11043">
    <property type="entry name" value="CYP90-like"/>
    <property type="match status" value="1"/>
</dbReference>
<dbReference type="AlphaFoldDB" id="L7TF20"/>
<feature type="signal peptide" evidence="14">
    <location>
        <begin position="1"/>
        <end position="28"/>
    </location>
</feature>
<evidence type="ECO:0000256" key="2">
    <source>
        <dbReference type="ARBA" id="ARBA00004167"/>
    </source>
</evidence>